<evidence type="ECO:0000313" key="3">
    <source>
        <dbReference type="Proteomes" id="UP000095280"/>
    </source>
</evidence>
<keyword evidence="3" id="KW-1185">Reference proteome</keyword>
<protein>
    <submittedName>
        <fullName evidence="4">IncA</fullName>
    </submittedName>
</protein>
<feature type="region of interest" description="Disordered" evidence="1">
    <location>
        <begin position="26"/>
        <end position="55"/>
    </location>
</feature>
<feature type="transmembrane region" description="Helical" evidence="2">
    <location>
        <begin position="144"/>
        <end position="166"/>
    </location>
</feature>
<feature type="transmembrane region" description="Helical" evidence="2">
    <location>
        <begin position="186"/>
        <end position="205"/>
    </location>
</feature>
<sequence>MVQSSSANVLLRPLPATVARRSLAELPSLPPPQKPPNLPQLQRQHHQPHNQQPQQRSLLEMLTQPKVVPHNPEMHTVHLPETATSGASESNAGRSSGFRSATGLQFQPLAPPPMSRCEKVPYLHGFRLGDTYQLHSKLWLLPQLLCGALALTGILLTLVGIIMLQINKYLVSFVTMSIGVGTAGGGLSLILICAIVFLHAFCVIYNEGEHHKIQENVSLHVPAATTYHANMLELSNAIQTSQHQHQHDQDPAHEQLQVNTRENGDSQPNVAVNGSNLVRCQSQYDNLQEITDDLV</sequence>
<proteinExistence type="predicted"/>
<keyword evidence="2" id="KW-0472">Membrane</keyword>
<dbReference type="Proteomes" id="UP000095280">
    <property type="component" value="Unplaced"/>
</dbReference>
<keyword evidence="2" id="KW-0812">Transmembrane</keyword>
<name>A0A1I8GWH5_9PLAT</name>
<accession>A0A1I8GWH5</accession>
<reference evidence="4" key="1">
    <citation type="submission" date="2016-11" db="UniProtKB">
        <authorList>
            <consortium name="WormBaseParasite"/>
        </authorList>
    </citation>
    <scope>IDENTIFICATION</scope>
</reference>
<organism evidence="3 4">
    <name type="scientific">Macrostomum lignano</name>
    <dbReference type="NCBI Taxonomy" id="282301"/>
    <lineage>
        <taxon>Eukaryota</taxon>
        <taxon>Metazoa</taxon>
        <taxon>Spiralia</taxon>
        <taxon>Lophotrochozoa</taxon>
        <taxon>Platyhelminthes</taxon>
        <taxon>Rhabditophora</taxon>
        <taxon>Macrostomorpha</taxon>
        <taxon>Macrostomida</taxon>
        <taxon>Macrostomidae</taxon>
        <taxon>Macrostomum</taxon>
    </lineage>
</organism>
<dbReference type="WBParaSite" id="maker-uti_cns_0003246-snap-gene-0.25-mRNA-1">
    <property type="protein sequence ID" value="maker-uti_cns_0003246-snap-gene-0.25-mRNA-1"/>
    <property type="gene ID" value="maker-uti_cns_0003246-snap-gene-0.25"/>
</dbReference>
<evidence type="ECO:0000313" key="4">
    <source>
        <dbReference type="WBParaSite" id="maker-uti_cns_0003246-snap-gene-0.25-mRNA-1"/>
    </source>
</evidence>
<evidence type="ECO:0000256" key="2">
    <source>
        <dbReference type="SAM" id="Phobius"/>
    </source>
</evidence>
<dbReference type="AlphaFoldDB" id="A0A1I8GWH5"/>
<feature type="compositionally biased region" description="Pro residues" evidence="1">
    <location>
        <begin position="28"/>
        <end position="38"/>
    </location>
</feature>
<keyword evidence="2" id="KW-1133">Transmembrane helix</keyword>
<evidence type="ECO:0000256" key="1">
    <source>
        <dbReference type="SAM" id="MobiDB-lite"/>
    </source>
</evidence>